<evidence type="ECO:0000259" key="9">
    <source>
        <dbReference type="PROSITE" id="PS50110"/>
    </source>
</evidence>
<dbReference type="Pfam" id="PF13426">
    <property type="entry name" value="PAS_9"/>
    <property type="match status" value="1"/>
</dbReference>
<evidence type="ECO:0000256" key="7">
    <source>
        <dbReference type="SAM" id="Phobius"/>
    </source>
</evidence>
<dbReference type="PANTHER" id="PTHR43065:SF42">
    <property type="entry name" value="TWO-COMPONENT SENSOR PPRA"/>
    <property type="match status" value="1"/>
</dbReference>
<dbReference type="SUPFAM" id="SSF55874">
    <property type="entry name" value="ATPase domain of HSP90 chaperone/DNA topoisomerase II/histidine kinase"/>
    <property type="match status" value="1"/>
</dbReference>
<dbReference type="EMBL" id="BDQG01000001">
    <property type="protein sequence ID" value="GAW68273.1"/>
    <property type="molecule type" value="Genomic_DNA"/>
</dbReference>
<evidence type="ECO:0000259" key="8">
    <source>
        <dbReference type="PROSITE" id="PS50109"/>
    </source>
</evidence>
<dbReference type="SUPFAM" id="SSF55781">
    <property type="entry name" value="GAF domain-like"/>
    <property type="match status" value="1"/>
</dbReference>
<comment type="caution">
    <text evidence="11">The sequence shown here is derived from an EMBL/GenBank/DDBJ whole genome shotgun (WGS) entry which is preliminary data.</text>
</comment>
<dbReference type="Pfam" id="PF13185">
    <property type="entry name" value="GAF_2"/>
    <property type="match status" value="1"/>
</dbReference>
<dbReference type="NCBIfam" id="TIGR00229">
    <property type="entry name" value="sensory_box"/>
    <property type="match status" value="1"/>
</dbReference>
<keyword evidence="7" id="KW-0472">Membrane</keyword>
<dbReference type="Pfam" id="PF02518">
    <property type="entry name" value="HATPase_c"/>
    <property type="match status" value="1"/>
</dbReference>
<dbReference type="SMART" id="SM00091">
    <property type="entry name" value="PAS"/>
    <property type="match status" value="1"/>
</dbReference>
<keyword evidence="3 6" id="KW-0597">Phosphoprotein</keyword>
<keyword evidence="5 11" id="KW-0418">Kinase</keyword>
<accession>A0ABQ0MMG8</accession>
<dbReference type="InterPro" id="IPR001789">
    <property type="entry name" value="Sig_transdc_resp-reg_receiver"/>
</dbReference>
<dbReference type="InterPro" id="IPR029016">
    <property type="entry name" value="GAF-like_dom_sf"/>
</dbReference>
<evidence type="ECO:0000256" key="4">
    <source>
        <dbReference type="ARBA" id="ARBA00022679"/>
    </source>
</evidence>
<feature type="modified residue" description="4-aspartylphosphate" evidence="6">
    <location>
        <position position="988"/>
    </location>
</feature>
<dbReference type="Gene3D" id="3.30.450.20">
    <property type="entry name" value="PAS domain"/>
    <property type="match status" value="1"/>
</dbReference>
<keyword evidence="4" id="KW-0808">Transferase</keyword>
<dbReference type="Gene3D" id="3.30.450.40">
    <property type="match status" value="1"/>
</dbReference>
<sequence>MLTVPRKISVAVTLLSLALWLLLLGPLEVKAADRPHVLALNSYNDGYEWSDDEMHGLRETLTRGFPQLELLIEHLDTKKFPNKKHFPQQADLLAAKYSKDRFQVVIALDNAAFEFALRYRDRLFPGTPLVFCGINDYSPGMIVGRNNLTGVAEHHDMVGTLDMALSLHPGTRQVVVVHDYTDTGLAMARELSRYQDHFGGVKLRYLPDLPLELSVQQLKSLPKDALVLLLSYSVEKGGRSFTQAQVAQMVSSASSVPVYAVHAAQLGKGVVGGRMMEGRIQGVKAAELALRIISGEKAQSIPVIDQNLSQAMVDDAVVRRFGIDPGKIPAGARIINKPVSVYAVNKTAFWTALAVAAAMLTALFTLYFSIERRKRLEKGLQLSEARFRQLFDNAGDAIYIHDFQFKILEANQSACDKMGYSHDELLQLSLYDINHPNQRERLPERLATVQKDGRALYESEHLTQGGEPIPIEVTSRVIDFGERPAILSVVRDISRRKRIERREKARLKILERMATSSNLQELLGEIVRFVEQESPGALCSVLLVDDSGTRLTHGAAPSLPDFYNQAVTGLRVEQGMGSCGTAAFTRQRVVVEDIENHPYWRNFRPARDAGLRACWSEPVLSREGDVLGTFAIYYRSCRSPREGEIALIESAAHMASIAIGRMRSEESRQKLEEQMRQMQKIEAIGQLAGGLAHDFNNLLTPIFVYADIAKRSFTPDDPNWKKLDGILVSAHKAADLTKKLLSFGRKQVLNMEVLELNDVISSLLDLMQRTIRGNIEIRTNLTCYGAPIFADRGQIEQILINFAVNAQDAIKGNGSIVIETGNVNIDDEFARMNPGTKPGPHVLLSFTDDGCGMSEEVLGHIFEPFFTTKPVGQGTGLGLATVYGIVKQHNGWVKVVSQVGQGTSFLLYFPRQAAKAKQEPAQPEPATKIEQRDSRATILVVDDNESIREMALELLQSSGHHVLIAETPALALKLVEERDLALDLLVTDVVMPEMSGPELYERLALLQPGLPVLYISGYTFDVKVHNPRQHKQVSFLPKPFTSEQFIAVIEKAIS</sequence>
<dbReference type="InterPro" id="IPR011006">
    <property type="entry name" value="CheY-like_superfamily"/>
</dbReference>
<dbReference type="GO" id="GO:0016301">
    <property type="term" value="F:kinase activity"/>
    <property type="evidence" value="ECO:0007669"/>
    <property type="project" value="UniProtKB-KW"/>
</dbReference>
<dbReference type="SMART" id="SM00387">
    <property type="entry name" value="HATPase_c"/>
    <property type="match status" value="1"/>
</dbReference>
<evidence type="ECO:0000256" key="1">
    <source>
        <dbReference type="ARBA" id="ARBA00000085"/>
    </source>
</evidence>
<dbReference type="Gene3D" id="1.10.287.130">
    <property type="match status" value="1"/>
</dbReference>
<feature type="domain" description="Response regulatory" evidence="9">
    <location>
        <begin position="937"/>
        <end position="1053"/>
    </location>
</feature>
<evidence type="ECO:0000256" key="5">
    <source>
        <dbReference type="ARBA" id="ARBA00022777"/>
    </source>
</evidence>
<dbReference type="InterPro" id="IPR003661">
    <property type="entry name" value="HisK_dim/P_dom"/>
</dbReference>
<dbReference type="Pfam" id="PF00072">
    <property type="entry name" value="Response_reg"/>
    <property type="match status" value="1"/>
</dbReference>
<dbReference type="InterPro" id="IPR000014">
    <property type="entry name" value="PAS"/>
</dbReference>
<dbReference type="InterPro" id="IPR036890">
    <property type="entry name" value="HATPase_C_sf"/>
</dbReference>
<dbReference type="InterPro" id="IPR004358">
    <property type="entry name" value="Sig_transdc_His_kin-like_C"/>
</dbReference>
<dbReference type="Gene3D" id="3.40.50.2300">
    <property type="match status" value="3"/>
</dbReference>
<dbReference type="PROSITE" id="PS50110">
    <property type="entry name" value="RESPONSE_REGULATORY"/>
    <property type="match status" value="1"/>
</dbReference>
<dbReference type="PROSITE" id="PS50112">
    <property type="entry name" value="PAS"/>
    <property type="match status" value="1"/>
</dbReference>
<dbReference type="InterPro" id="IPR003594">
    <property type="entry name" value="HATPase_dom"/>
</dbReference>
<organism evidence="11 12">
    <name type="scientific">Geoanaerobacter pelophilus</name>
    <dbReference type="NCBI Taxonomy" id="60036"/>
    <lineage>
        <taxon>Bacteria</taxon>
        <taxon>Pseudomonadati</taxon>
        <taxon>Thermodesulfobacteriota</taxon>
        <taxon>Desulfuromonadia</taxon>
        <taxon>Geobacterales</taxon>
        <taxon>Geobacteraceae</taxon>
        <taxon>Geoanaerobacter</taxon>
    </lineage>
</organism>
<evidence type="ECO:0000256" key="3">
    <source>
        <dbReference type="ARBA" id="ARBA00022553"/>
    </source>
</evidence>
<dbReference type="InterPro" id="IPR005467">
    <property type="entry name" value="His_kinase_dom"/>
</dbReference>
<dbReference type="PANTHER" id="PTHR43065">
    <property type="entry name" value="SENSOR HISTIDINE KINASE"/>
    <property type="match status" value="1"/>
</dbReference>
<comment type="catalytic activity">
    <reaction evidence="1">
        <text>ATP + protein L-histidine = ADP + protein N-phospho-L-histidine.</text>
        <dbReference type="EC" id="2.7.13.3"/>
    </reaction>
</comment>
<name>A0ABQ0MMG8_9BACT</name>
<dbReference type="Proteomes" id="UP000194153">
    <property type="component" value="Unassembled WGS sequence"/>
</dbReference>
<feature type="domain" description="PAS" evidence="10">
    <location>
        <begin position="383"/>
        <end position="453"/>
    </location>
</feature>
<dbReference type="EC" id="2.7.13.3" evidence="2"/>
<feature type="transmembrane region" description="Helical" evidence="7">
    <location>
        <begin position="348"/>
        <end position="370"/>
    </location>
</feature>
<dbReference type="InterPro" id="IPR035965">
    <property type="entry name" value="PAS-like_dom_sf"/>
</dbReference>
<reference evidence="12" key="1">
    <citation type="submission" date="2017-05" db="EMBL/GenBank/DDBJ databases">
        <title>Draft genome sequence of Geobacter pelophilus, a iron(III)-reducing bacteria.</title>
        <authorList>
            <person name="Aoyagi T."/>
            <person name="Koike H."/>
            <person name="Morita T."/>
            <person name="Sato Y."/>
            <person name="Habe H."/>
            <person name="Hori T."/>
        </authorList>
    </citation>
    <scope>NUCLEOTIDE SEQUENCE [LARGE SCALE GENOMIC DNA]</scope>
    <source>
        <strain evidence="12">Drf2</strain>
    </source>
</reference>
<dbReference type="CDD" id="cd00130">
    <property type="entry name" value="PAS"/>
    <property type="match status" value="1"/>
</dbReference>
<evidence type="ECO:0000313" key="11">
    <source>
        <dbReference type="EMBL" id="GAW68273.1"/>
    </source>
</evidence>
<evidence type="ECO:0000256" key="6">
    <source>
        <dbReference type="PROSITE-ProRule" id="PRU00169"/>
    </source>
</evidence>
<dbReference type="SUPFAM" id="SSF55785">
    <property type="entry name" value="PYP-like sensor domain (PAS domain)"/>
    <property type="match status" value="1"/>
</dbReference>
<dbReference type="SUPFAM" id="SSF47384">
    <property type="entry name" value="Homodimeric domain of signal transducing histidine kinase"/>
    <property type="match status" value="1"/>
</dbReference>
<feature type="domain" description="Histidine kinase" evidence="8">
    <location>
        <begin position="690"/>
        <end position="913"/>
    </location>
</feature>
<dbReference type="SMART" id="SM00065">
    <property type="entry name" value="GAF"/>
    <property type="match status" value="1"/>
</dbReference>
<keyword evidence="7" id="KW-1133">Transmembrane helix</keyword>
<evidence type="ECO:0000256" key="2">
    <source>
        <dbReference type="ARBA" id="ARBA00012438"/>
    </source>
</evidence>
<protein>
    <recommendedName>
        <fullName evidence="2">histidine kinase</fullName>
        <ecNumber evidence="2">2.7.13.3</ecNumber>
    </recommendedName>
</protein>
<keyword evidence="7" id="KW-0812">Transmembrane</keyword>
<dbReference type="SUPFAM" id="SSF52172">
    <property type="entry name" value="CheY-like"/>
    <property type="match status" value="1"/>
</dbReference>
<dbReference type="Gene3D" id="3.30.565.10">
    <property type="entry name" value="Histidine kinase-like ATPase, C-terminal domain"/>
    <property type="match status" value="1"/>
</dbReference>
<proteinExistence type="predicted"/>
<dbReference type="InterPro" id="IPR003018">
    <property type="entry name" value="GAF"/>
</dbReference>
<gene>
    <name evidence="11" type="ORF">GPEL0_01r4540</name>
</gene>
<evidence type="ECO:0000313" key="12">
    <source>
        <dbReference type="Proteomes" id="UP000194153"/>
    </source>
</evidence>
<dbReference type="PRINTS" id="PR00344">
    <property type="entry name" value="BCTRLSENSOR"/>
</dbReference>
<dbReference type="InterPro" id="IPR036097">
    <property type="entry name" value="HisK_dim/P_sf"/>
</dbReference>
<dbReference type="PROSITE" id="PS50109">
    <property type="entry name" value="HIS_KIN"/>
    <property type="match status" value="1"/>
</dbReference>
<dbReference type="SMART" id="SM00388">
    <property type="entry name" value="HisKA"/>
    <property type="match status" value="1"/>
</dbReference>
<dbReference type="SMART" id="SM00448">
    <property type="entry name" value="REC"/>
    <property type="match status" value="1"/>
</dbReference>
<keyword evidence="12" id="KW-1185">Reference proteome</keyword>
<evidence type="ECO:0000259" key="10">
    <source>
        <dbReference type="PROSITE" id="PS50112"/>
    </source>
</evidence>